<dbReference type="CDD" id="cd04923">
    <property type="entry name" value="ACT_AK-LysC-DapG-like_2"/>
    <property type="match status" value="1"/>
</dbReference>
<dbReference type="InterPro" id="IPR054352">
    <property type="entry name" value="ACT_Aspartokinase"/>
</dbReference>
<evidence type="ECO:0000259" key="19">
    <source>
        <dbReference type="PROSITE" id="PS51671"/>
    </source>
</evidence>
<dbReference type="GO" id="GO:0005524">
    <property type="term" value="F:ATP binding"/>
    <property type="evidence" value="ECO:0007669"/>
    <property type="project" value="UniProtKB-KW"/>
</dbReference>
<evidence type="ECO:0000256" key="8">
    <source>
        <dbReference type="ARBA" id="ARBA00022737"/>
    </source>
</evidence>
<keyword evidence="6 18" id="KW-0028">Amino-acid biosynthesis</keyword>
<accession>A0A354Z107</accession>
<dbReference type="PIRSF" id="PIRSF000726">
    <property type="entry name" value="Asp_kin"/>
    <property type="match status" value="1"/>
</dbReference>
<keyword evidence="8" id="KW-0677">Repeat</keyword>
<comment type="similarity">
    <text evidence="5 17">Belongs to the aspartokinase family.</text>
</comment>
<evidence type="ECO:0000256" key="17">
    <source>
        <dbReference type="RuleBase" id="RU003448"/>
    </source>
</evidence>
<comment type="pathway">
    <text evidence="3 18">Amino-acid biosynthesis; L-methionine biosynthesis via de novo pathway; L-homoserine from L-aspartate: step 1/3.</text>
</comment>
<feature type="binding site" evidence="16">
    <location>
        <position position="184"/>
    </location>
    <ligand>
        <name>ATP</name>
        <dbReference type="ChEBI" id="CHEBI:30616"/>
    </ligand>
</feature>
<dbReference type="GO" id="GO:0005829">
    <property type="term" value="C:cytosol"/>
    <property type="evidence" value="ECO:0007669"/>
    <property type="project" value="TreeGrafter"/>
</dbReference>
<dbReference type="GO" id="GO:0009089">
    <property type="term" value="P:lysine biosynthetic process via diaminopimelate"/>
    <property type="evidence" value="ECO:0007669"/>
    <property type="project" value="UniProtKB-UniPathway"/>
</dbReference>
<dbReference type="GO" id="GO:0019877">
    <property type="term" value="P:diaminopimelate biosynthetic process"/>
    <property type="evidence" value="ECO:0007669"/>
    <property type="project" value="UniProtKB-KW"/>
</dbReference>
<keyword evidence="10 17" id="KW-0418">Kinase</keyword>
<dbReference type="CDD" id="cd04913">
    <property type="entry name" value="ACT_AKii-LysC-BS-like_1"/>
    <property type="match status" value="1"/>
</dbReference>
<keyword evidence="7 17" id="KW-0808">Transferase</keyword>
<evidence type="ECO:0000256" key="7">
    <source>
        <dbReference type="ARBA" id="ARBA00022679"/>
    </source>
</evidence>
<dbReference type="SUPFAM" id="SSF55021">
    <property type="entry name" value="ACT-like"/>
    <property type="match status" value="2"/>
</dbReference>
<keyword evidence="11 16" id="KW-0067">ATP-binding</keyword>
<evidence type="ECO:0000256" key="4">
    <source>
        <dbReference type="ARBA" id="ARBA00005139"/>
    </source>
</evidence>
<evidence type="ECO:0000256" key="9">
    <source>
        <dbReference type="ARBA" id="ARBA00022741"/>
    </source>
</evidence>
<evidence type="ECO:0000256" key="1">
    <source>
        <dbReference type="ARBA" id="ARBA00003121"/>
    </source>
</evidence>
<comment type="catalytic activity">
    <reaction evidence="14 17">
        <text>L-aspartate + ATP = 4-phospho-L-aspartate + ADP</text>
        <dbReference type="Rhea" id="RHEA:23776"/>
        <dbReference type="ChEBI" id="CHEBI:29991"/>
        <dbReference type="ChEBI" id="CHEBI:30616"/>
        <dbReference type="ChEBI" id="CHEBI:57535"/>
        <dbReference type="ChEBI" id="CHEBI:456216"/>
        <dbReference type="EC" id="2.7.2.4"/>
    </reaction>
</comment>
<dbReference type="PANTHER" id="PTHR21499:SF3">
    <property type="entry name" value="ASPARTOKINASE"/>
    <property type="match status" value="1"/>
</dbReference>
<keyword evidence="12" id="KW-0220">Diaminopimelate biosynthesis</keyword>
<feature type="binding site" evidence="16">
    <location>
        <position position="47"/>
    </location>
    <ligand>
        <name>substrate</name>
    </ligand>
</feature>
<gene>
    <name evidence="20" type="ORF">DDZ44_09450</name>
</gene>
<dbReference type="SUPFAM" id="SSF53633">
    <property type="entry name" value="Carbamate kinase-like"/>
    <property type="match status" value="1"/>
</dbReference>
<evidence type="ECO:0000256" key="11">
    <source>
        <dbReference type="ARBA" id="ARBA00022840"/>
    </source>
</evidence>
<dbReference type="GO" id="GO:0009090">
    <property type="term" value="P:homoserine biosynthetic process"/>
    <property type="evidence" value="ECO:0007669"/>
    <property type="project" value="TreeGrafter"/>
</dbReference>
<dbReference type="STRING" id="378794.GCA_001570625_00832"/>
<dbReference type="AlphaFoldDB" id="A0A354Z107"/>
<feature type="binding site" evidence="16">
    <location>
        <begin position="173"/>
        <end position="174"/>
    </location>
    <ligand>
        <name>ATP</name>
        <dbReference type="ChEBI" id="CHEBI:30616"/>
    </ligand>
</feature>
<dbReference type="InterPro" id="IPR001341">
    <property type="entry name" value="Asp_kinase"/>
</dbReference>
<dbReference type="InterPro" id="IPR045865">
    <property type="entry name" value="ACT-like_dom_sf"/>
</dbReference>
<dbReference type="PROSITE" id="PS51671">
    <property type="entry name" value="ACT"/>
    <property type="match status" value="2"/>
</dbReference>
<dbReference type="GO" id="GO:0004072">
    <property type="term" value="F:aspartate kinase activity"/>
    <property type="evidence" value="ECO:0007669"/>
    <property type="project" value="UniProtKB-EC"/>
</dbReference>
<comment type="pathway">
    <text evidence="2 18">Amino-acid biosynthesis; L-lysine biosynthesis via DAP pathway; (S)-tetrahydrodipicolinate from L-aspartate: step 1/4.</text>
</comment>
<dbReference type="InterPro" id="IPR002912">
    <property type="entry name" value="ACT_dom"/>
</dbReference>
<reference evidence="20 21" key="1">
    <citation type="journal article" date="2018" name="Nat. Biotechnol.">
        <title>A standardized bacterial taxonomy based on genome phylogeny substantially revises the tree of life.</title>
        <authorList>
            <person name="Parks D.H."/>
            <person name="Chuvochina M."/>
            <person name="Waite D.W."/>
            <person name="Rinke C."/>
            <person name="Skarshewski A."/>
            <person name="Chaumeil P.A."/>
            <person name="Hugenholtz P."/>
        </authorList>
    </citation>
    <scope>NUCLEOTIDE SEQUENCE [LARGE SCALE GENOMIC DNA]</scope>
    <source>
        <strain evidence="20">UBA10948</strain>
    </source>
</reference>
<sequence>MSLIVAKFGGSSVASIDKIKHIAGRIKEIRDKGDDIVVVVSAMGDTTDELIELASLTGHDLCKREMDMLLATGEQQSAALLALTLNNYACPSVSLTGWQAGINSDDSHSKARITGIKTDRIKNEIKRGNAVIIAGFQGLSPFGDITTLGRGGSDTTAVALAASLDALRCMIFTDVEGVFTADPRIVKEAQKLPQVSYEEMLEMASLGAGVLQPRAAEFAMLYNVDVEILSSFSRNPGTIITEVVNMENHRAVSGIAHDLNCARFALFDVPDQPGIAKTLFKTLAAESINVDIIIQSAMRDGRNDIAFTIEENDLSRAVPVVKELVESICASGMAYGKDVAKVSIVGAGMQSNIGVAAAMFEALADEGINIHMISTSEIRVSCVIDECHIKTAVKALHRKFELDKIE</sequence>
<keyword evidence="9 16" id="KW-0547">Nucleotide-binding</keyword>
<feature type="domain" description="ACT" evidence="19">
    <location>
        <begin position="264"/>
        <end position="342"/>
    </location>
</feature>
<feature type="binding site" evidence="16">
    <location>
        <begin position="7"/>
        <end position="10"/>
    </location>
    <ligand>
        <name>ATP</name>
        <dbReference type="ChEBI" id="CHEBI:30616"/>
    </ligand>
</feature>
<dbReference type="UniPathway" id="UPA00050">
    <property type="reaction ID" value="UER00461"/>
</dbReference>
<dbReference type="FunFam" id="3.30.2130.10:FF:000001">
    <property type="entry name" value="Bifunctional aspartokinase/homoserine dehydrogenase"/>
    <property type="match status" value="1"/>
</dbReference>
<evidence type="ECO:0000256" key="3">
    <source>
        <dbReference type="ARBA" id="ARBA00004986"/>
    </source>
</evidence>
<comment type="subunit">
    <text evidence="15">Tetramer consisting of 2 isoforms Alpha (catalytic and regulation) and of a homodimer of 2 isoforms Beta (regulation).</text>
</comment>
<evidence type="ECO:0000256" key="6">
    <source>
        <dbReference type="ARBA" id="ARBA00022605"/>
    </source>
</evidence>
<evidence type="ECO:0000256" key="2">
    <source>
        <dbReference type="ARBA" id="ARBA00004766"/>
    </source>
</evidence>
<evidence type="ECO:0000313" key="21">
    <source>
        <dbReference type="Proteomes" id="UP000263273"/>
    </source>
</evidence>
<comment type="pathway">
    <text evidence="4 18">Amino-acid biosynthesis; L-threonine biosynthesis; L-threonine from L-aspartate: step 1/5.</text>
</comment>
<dbReference type="Pfam" id="PF00696">
    <property type="entry name" value="AA_kinase"/>
    <property type="match status" value="1"/>
</dbReference>
<comment type="caution">
    <text evidence="20">The sequence shown here is derived from an EMBL/GenBank/DDBJ whole genome shotgun (WGS) entry which is preliminary data.</text>
</comment>
<dbReference type="NCBIfam" id="NF005155">
    <property type="entry name" value="PRK06635.1-4"/>
    <property type="match status" value="1"/>
</dbReference>
<dbReference type="InterPro" id="IPR041740">
    <property type="entry name" value="AKii-LysC-BS"/>
</dbReference>
<dbReference type="InterPro" id="IPR005260">
    <property type="entry name" value="Asp_kin_monofn"/>
</dbReference>
<evidence type="ECO:0000256" key="10">
    <source>
        <dbReference type="ARBA" id="ARBA00022777"/>
    </source>
</evidence>
<dbReference type="PANTHER" id="PTHR21499">
    <property type="entry name" value="ASPARTATE KINASE"/>
    <property type="match status" value="1"/>
</dbReference>
<dbReference type="UniPathway" id="UPA00034">
    <property type="reaction ID" value="UER00015"/>
</dbReference>
<dbReference type="NCBIfam" id="TIGR00657">
    <property type="entry name" value="asp_kinases"/>
    <property type="match status" value="1"/>
</dbReference>
<evidence type="ECO:0000256" key="16">
    <source>
        <dbReference type="PIRSR" id="PIRSR000726-1"/>
    </source>
</evidence>
<dbReference type="InterPro" id="IPR001048">
    <property type="entry name" value="Asp/Glu/Uridylate_kinase"/>
</dbReference>
<evidence type="ECO:0000256" key="15">
    <source>
        <dbReference type="ARBA" id="ARBA00063835"/>
    </source>
</evidence>
<dbReference type="Gene3D" id="3.30.2130.10">
    <property type="entry name" value="VC0802-like"/>
    <property type="match status" value="1"/>
</dbReference>
<dbReference type="RefSeq" id="WP_061213356.1">
    <property type="nucleotide sequence ID" value="NZ_DCDX01000127.1"/>
</dbReference>
<dbReference type="PROSITE" id="PS00324">
    <property type="entry name" value="ASPARTOKINASE"/>
    <property type="match status" value="1"/>
</dbReference>
<dbReference type="InterPro" id="IPR018042">
    <property type="entry name" value="Aspartate_kinase_CS"/>
</dbReference>
<feature type="binding site" evidence="16">
    <location>
        <position position="74"/>
    </location>
    <ligand>
        <name>substrate</name>
    </ligand>
</feature>
<protein>
    <recommendedName>
        <fullName evidence="17">Aspartokinase</fullName>
        <ecNumber evidence="17">2.7.2.4</ecNumber>
    </recommendedName>
</protein>
<evidence type="ECO:0000256" key="12">
    <source>
        <dbReference type="ARBA" id="ARBA00022915"/>
    </source>
</evidence>
<dbReference type="CDD" id="cd04261">
    <property type="entry name" value="AAK_AKii-LysC-BS"/>
    <property type="match status" value="1"/>
</dbReference>
<dbReference type="Gene3D" id="3.40.1160.10">
    <property type="entry name" value="Acetylglutamate kinase-like"/>
    <property type="match status" value="1"/>
</dbReference>
<dbReference type="InterPro" id="IPR036393">
    <property type="entry name" value="AceGlu_kinase-like_sf"/>
</dbReference>
<dbReference type="EMBL" id="DNZF01000207">
    <property type="protein sequence ID" value="HBK54147.1"/>
    <property type="molecule type" value="Genomic_DNA"/>
</dbReference>
<dbReference type="FunFam" id="3.40.1160.10:FF:000002">
    <property type="entry name" value="Aspartokinase"/>
    <property type="match status" value="1"/>
</dbReference>
<dbReference type="NCBIfam" id="TIGR00656">
    <property type="entry name" value="asp_kin_monofn"/>
    <property type="match status" value="1"/>
</dbReference>
<evidence type="ECO:0000256" key="5">
    <source>
        <dbReference type="ARBA" id="ARBA00010122"/>
    </source>
</evidence>
<name>A0A354Z107_9FIRM</name>
<evidence type="ECO:0000313" key="20">
    <source>
        <dbReference type="EMBL" id="HBK54147.1"/>
    </source>
</evidence>
<proteinExistence type="inferred from homology"/>
<keyword evidence="13" id="KW-0457">Lysine biosynthesis</keyword>
<dbReference type="Proteomes" id="UP000263273">
    <property type="component" value="Unassembled WGS sequence"/>
</dbReference>
<evidence type="ECO:0000256" key="13">
    <source>
        <dbReference type="ARBA" id="ARBA00023154"/>
    </source>
</evidence>
<feature type="domain" description="ACT" evidence="19">
    <location>
        <begin position="344"/>
        <end position="406"/>
    </location>
</feature>
<dbReference type="NCBIfam" id="NF005154">
    <property type="entry name" value="PRK06635.1-2"/>
    <property type="match status" value="1"/>
</dbReference>
<organism evidence="20 21">
    <name type="scientific">Syntrophomonas wolfei</name>
    <dbReference type="NCBI Taxonomy" id="863"/>
    <lineage>
        <taxon>Bacteria</taxon>
        <taxon>Bacillati</taxon>
        <taxon>Bacillota</taxon>
        <taxon>Clostridia</taxon>
        <taxon>Eubacteriales</taxon>
        <taxon>Syntrophomonadaceae</taxon>
        <taxon>Syntrophomonas</taxon>
    </lineage>
</organism>
<dbReference type="EC" id="2.7.2.4" evidence="17"/>
<dbReference type="Pfam" id="PF22468">
    <property type="entry name" value="ACT_9"/>
    <property type="match status" value="2"/>
</dbReference>
<evidence type="ECO:0000256" key="14">
    <source>
        <dbReference type="ARBA" id="ARBA00047872"/>
    </source>
</evidence>
<dbReference type="UniPathway" id="UPA00051">
    <property type="reaction ID" value="UER00462"/>
</dbReference>
<dbReference type="GO" id="GO:0009088">
    <property type="term" value="P:threonine biosynthetic process"/>
    <property type="evidence" value="ECO:0007669"/>
    <property type="project" value="UniProtKB-UniPathway"/>
</dbReference>
<comment type="function">
    <text evidence="1">Catalyzes the phosphorylation of the beta-carboxyl group of aspartic acid with ATP to yield 4-phospho-L-aspartate, which is involved in the branched biosynthetic pathway leading to the biosynthesis of amino acids threonine, isoleucine and methionine.</text>
</comment>
<evidence type="ECO:0000256" key="18">
    <source>
        <dbReference type="RuleBase" id="RU004249"/>
    </source>
</evidence>